<keyword evidence="2" id="KW-1185">Reference proteome</keyword>
<reference evidence="1" key="1">
    <citation type="journal article" date="2022" name="bioRxiv">
        <title>Sequencing and chromosome-scale assembly of the giantPleurodeles waltlgenome.</title>
        <authorList>
            <person name="Brown T."/>
            <person name="Elewa A."/>
            <person name="Iarovenko S."/>
            <person name="Subramanian E."/>
            <person name="Araus A.J."/>
            <person name="Petzold A."/>
            <person name="Susuki M."/>
            <person name="Suzuki K.-i.T."/>
            <person name="Hayashi T."/>
            <person name="Toyoda A."/>
            <person name="Oliveira C."/>
            <person name="Osipova E."/>
            <person name="Leigh N.D."/>
            <person name="Simon A."/>
            <person name="Yun M.H."/>
        </authorList>
    </citation>
    <scope>NUCLEOTIDE SEQUENCE</scope>
    <source>
        <strain evidence="1">20211129_DDA</strain>
        <tissue evidence="1">Liver</tissue>
    </source>
</reference>
<organism evidence="1 2">
    <name type="scientific">Pleurodeles waltl</name>
    <name type="common">Iberian ribbed newt</name>
    <dbReference type="NCBI Taxonomy" id="8319"/>
    <lineage>
        <taxon>Eukaryota</taxon>
        <taxon>Metazoa</taxon>
        <taxon>Chordata</taxon>
        <taxon>Craniata</taxon>
        <taxon>Vertebrata</taxon>
        <taxon>Euteleostomi</taxon>
        <taxon>Amphibia</taxon>
        <taxon>Batrachia</taxon>
        <taxon>Caudata</taxon>
        <taxon>Salamandroidea</taxon>
        <taxon>Salamandridae</taxon>
        <taxon>Pleurodelinae</taxon>
        <taxon>Pleurodeles</taxon>
    </lineage>
</organism>
<comment type="caution">
    <text evidence="1">The sequence shown here is derived from an EMBL/GenBank/DDBJ whole genome shotgun (WGS) entry which is preliminary data.</text>
</comment>
<proteinExistence type="predicted"/>
<dbReference type="EMBL" id="JANPWB010000010">
    <property type="protein sequence ID" value="KAJ1136450.1"/>
    <property type="molecule type" value="Genomic_DNA"/>
</dbReference>
<gene>
    <name evidence="1" type="ORF">NDU88_002867</name>
</gene>
<dbReference type="Proteomes" id="UP001066276">
    <property type="component" value="Chromosome 6"/>
</dbReference>
<name>A0AAV7QB87_PLEWA</name>
<sequence length="70" mass="7635">MGVSRCLNDKSGGIARAISVAELSFSQVSGISSLVFRVALPRMFYSERRLTRPSVAQSPHSDCIPERIPV</sequence>
<evidence type="ECO:0000313" key="2">
    <source>
        <dbReference type="Proteomes" id="UP001066276"/>
    </source>
</evidence>
<evidence type="ECO:0000313" key="1">
    <source>
        <dbReference type="EMBL" id="KAJ1136450.1"/>
    </source>
</evidence>
<dbReference type="AlphaFoldDB" id="A0AAV7QB87"/>
<accession>A0AAV7QB87</accession>
<protein>
    <submittedName>
        <fullName evidence="1">Uncharacterized protein</fullName>
    </submittedName>
</protein>